<gene>
    <name evidence="1" type="ORF">JOE57_000070</name>
</gene>
<proteinExistence type="predicted"/>
<comment type="caution">
    <text evidence="1">The sequence shown here is derived from an EMBL/GenBank/DDBJ whole genome shotgun (WGS) entry which is preliminary data.</text>
</comment>
<organism evidence="1 2">
    <name type="scientific">Microlunatus panaciterrae</name>
    <dbReference type="NCBI Taxonomy" id="400768"/>
    <lineage>
        <taxon>Bacteria</taxon>
        <taxon>Bacillati</taxon>
        <taxon>Actinomycetota</taxon>
        <taxon>Actinomycetes</taxon>
        <taxon>Propionibacteriales</taxon>
        <taxon>Propionibacteriaceae</taxon>
        <taxon>Microlunatus</taxon>
    </lineage>
</organism>
<name>A0ABS2RGU5_9ACTN</name>
<dbReference type="InterPro" id="IPR012441">
    <property type="entry name" value="DUF1643"/>
</dbReference>
<dbReference type="Pfam" id="PF07799">
    <property type="entry name" value="DUF1643"/>
    <property type="match status" value="1"/>
</dbReference>
<reference evidence="1 2" key="1">
    <citation type="submission" date="2021-01" db="EMBL/GenBank/DDBJ databases">
        <title>Sequencing the genomes of 1000 actinobacteria strains.</title>
        <authorList>
            <person name="Klenk H.-P."/>
        </authorList>
    </citation>
    <scope>NUCLEOTIDE SEQUENCE [LARGE SCALE GENOMIC DNA]</scope>
    <source>
        <strain evidence="1 2">DSM 18662</strain>
    </source>
</reference>
<evidence type="ECO:0000313" key="1">
    <source>
        <dbReference type="EMBL" id="MBM7797149.1"/>
    </source>
</evidence>
<keyword evidence="2" id="KW-1185">Reference proteome</keyword>
<dbReference type="Proteomes" id="UP000704762">
    <property type="component" value="Unassembled WGS sequence"/>
</dbReference>
<accession>A0ABS2RGU5</accession>
<evidence type="ECO:0008006" key="3">
    <source>
        <dbReference type="Google" id="ProtNLM"/>
    </source>
</evidence>
<sequence length="177" mass="18895">MRGGASTGSGGIGGWHGSATFSPCRTYRYALTRTWGVAGDGVGRVLPFILLNPSTATESVLDPTVRRCVSFAARLGYDGVTIVNLFAYRATEPRELKLHSDPIGPDNDENIRTIAGTAEQVVLGWGREGSYLGRDQAVLSLLGDVQLYRLGSATKTGAPRHPLYLPGDSPLVRHRGA</sequence>
<evidence type="ECO:0000313" key="2">
    <source>
        <dbReference type="Proteomes" id="UP000704762"/>
    </source>
</evidence>
<dbReference type="EMBL" id="JAFBCF010000001">
    <property type="protein sequence ID" value="MBM7797149.1"/>
    <property type="molecule type" value="Genomic_DNA"/>
</dbReference>
<protein>
    <recommendedName>
        <fullName evidence="3">DUF1643 domain-containing protein</fullName>
    </recommendedName>
</protein>
<dbReference type="RefSeq" id="WP_204915876.1">
    <property type="nucleotide sequence ID" value="NZ_BAAAQP010000003.1"/>
</dbReference>